<evidence type="ECO:0000313" key="2">
    <source>
        <dbReference type="EMBL" id="WVZ22444.1"/>
    </source>
</evidence>
<accession>A0AAQ3SBD0</accession>
<feature type="transmembrane region" description="Helical" evidence="1">
    <location>
        <begin position="45"/>
        <end position="72"/>
    </location>
</feature>
<evidence type="ECO:0000256" key="1">
    <source>
        <dbReference type="SAM" id="Phobius"/>
    </source>
</evidence>
<keyword evidence="1" id="KW-1133">Transmembrane helix</keyword>
<dbReference type="EMBL" id="CP144700">
    <property type="protein sequence ID" value="WVZ22444.1"/>
    <property type="molecule type" value="Genomic_DNA"/>
</dbReference>
<dbReference type="Proteomes" id="UP001374535">
    <property type="component" value="Chromosome 1"/>
</dbReference>
<reference evidence="2 3" key="1">
    <citation type="journal article" date="2023" name="Life. Sci Alliance">
        <title>Evolutionary insights into 3D genome organization and epigenetic landscape of Vigna mungo.</title>
        <authorList>
            <person name="Junaid A."/>
            <person name="Singh B."/>
            <person name="Bhatia S."/>
        </authorList>
    </citation>
    <scope>NUCLEOTIDE SEQUENCE [LARGE SCALE GENOMIC DNA]</scope>
    <source>
        <strain evidence="2">Urdbean</strain>
    </source>
</reference>
<keyword evidence="3" id="KW-1185">Reference proteome</keyword>
<evidence type="ECO:0000313" key="3">
    <source>
        <dbReference type="Proteomes" id="UP001374535"/>
    </source>
</evidence>
<dbReference type="AlphaFoldDB" id="A0AAQ3SBD0"/>
<organism evidence="2 3">
    <name type="scientific">Vigna mungo</name>
    <name type="common">Black gram</name>
    <name type="synonym">Phaseolus mungo</name>
    <dbReference type="NCBI Taxonomy" id="3915"/>
    <lineage>
        <taxon>Eukaryota</taxon>
        <taxon>Viridiplantae</taxon>
        <taxon>Streptophyta</taxon>
        <taxon>Embryophyta</taxon>
        <taxon>Tracheophyta</taxon>
        <taxon>Spermatophyta</taxon>
        <taxon>Magnoliopsida</taxon>
        <taxon>eudicotyledons</taxon>
        <taxon>Gunneridae</taxon>
        <taxon>Pentapetalae</taxon>
        <taxon>rosids</taxon>
        <taxon>fabids</taxon>
        <taxon>Fabales</taxon>
        <taxon>Fabaceae</taxon>
        <taxon>Papilionoideae</taxon>
        <taxon>50 kb inversion clade</taxon>
        <taxon>NPAAA clade</taxon>
        <taxon>indigoferoid/millettioid clade</taxon>
        <taxon>Phaseoleae</taxon>
        <taxon>Vigna</taxon>
    </lineage>
</organism>
<gene>
    <name evidence="2" type="ORF">V8G54_000988</name>
</gene>
<protein>
    <submittedName>
        <fullName evidence="2">Uncharacterized protein</fullName>
    </submittedName>
</protein>
<keyword evidence="1" id="KW-0812">Transmembrane</keyword>
<sequence>MLLLPFPTLKNPPVPINRQILHAMNRALLLQRALRILDLKFSIPIIILAIFVPVIILLSLPFSAAIIPATVLDSRNPIRSDPFGGHRAPLLGLLHLPAANCNRVHVPGFSLVRDF</sequence>
<proteinExistence type="predicted"/>
<keyword evidence="1" id="KW-0472">Membrane</keyword>
<name>A0AAQ3SBD0_VIGMU</name>